<keyword evidence="1 2" id="KW-0129">CBS domain</keyword>
<dbReference type="PANTHER" id="PTHR43080:SF2">
    <property type="entry name" value="CBS DOMAIN-CONTAINING PROTEIN"/>
    <property type="match status" value="1"/>
</dbReference>
<dbReference type="InterPro" id="IPR046342">
    <property type="entry name" value="CBS_dom_sf"/>
</dbReference>
<keyword evidence="5" id="KW-1185">Reference proteome</keyword>
<evidence type="ECO:0000259" key="3">
    <source>
        <dbReference type="PROSITE" id="PS51371"/>
    </source>
</evidence>
<dbReference type="PANTHER" id="PTHR43080">
    <property type="entry name" value="CBS DOMAIN-CONTAINING PROTEIN CBSX3, MITOCHONDRIAL"/>
    <property type="match status" value="1"/>
</dbReference>
<dbReference type="Pfam" id="PF00571">
    <property type="entry name" value="CBS"/>
    <property type="match status" value="2"/>
</dbReference>
<evidence type="ECO:0000313" key="5">
    <source>
        <dbReference type="Proteomes" id="UP000503820"/>
    </source>
</evidence>
<feature type="domain" description="CBS" evidence="3">
    <location>
        <begin position="10"/>
        <end position="72"/>
    </location>
</feature>
<accession>A0A7J0BUK6</accession>
<dbReference type="InterPro" id="IPR000644">
    <property type="entry name" value="CBS_dom"/>
</dbReference>
<evidence type="ECO:0000256" key="2">
    <source>
        <dbReference type="PROSITE-ProRule" id="PRU00703"/>
    </source>
</evidence>
<dbReference type="AlphaFoldDB" id="A0A7J0BUK6"/>
<organism evidence="4 5">
    <name type="scientific">Desulfovibrio psychrotolerans</name>
    <dbReference type="NCBI Taxonomy" id="415242"/>
    <lineage>
        <taxon>Bacteria</taxon>
        <taxon>Pseudomonadati</taxon>
        <taxon>Thermodesulfobacteriota</taxon>
        <taxon>Desulfovibrionia</taxon>
        <taxon>Desulfovibrionales</taxon>
        <taxon>Desulfovibrionaceae</taxon>
        <taxon>Desulfovibrio</taxon>
    </lineage>
</organism>
<proteinExistence type="predicted"/>
<dbReference type="SUPFAM" id="SSF54631">
    <property type="entry name" value="CBS-domain pair"/>
    <property type="match status" value="1"/>
</dbReference>
<evidence type="ECO:0000313" key="4">
    <source>
        <dbReference type="EMBL" id="GFM36684.1"/>
    </source>
</evidence>
<protein>
    <submittedName>
        <fullName evidence="4">CBS domain-containing protein</fullName>
    </submittedName>
</protein>
<dbReference type="Gene3D" id="3.10.580.10">
    <property type="entry name" value="CBS-domain"/>
    <property type="match status" value="1"/>
</dbReference>
<gene>
    <name evidence="4" type="ORF">DSM19430T_13680</name>
</gene>
<comment type="caution">
    <text evidence="4">The sequence shown here is derived from an EMBL/GenBank/DDBJ whole genome shotgun (WGS) entry which is preliminary data.</text>
</comment>
<dbReference type="EMBL" id="BLVP01000007">
    <property type="protein sequence ID" value="GFM36684.1"/>
    <property type="molecule type" value="Genomic_DNA"/>
</dbReference>
<name>A0A7J0BUK6_9BACT</name>
<dbReference type="Proteomes" id="UP000503820">
    <property type="component" value="Unassembled WGS sequence"/>
</dbReference>
<reference evidence="4 5" key="1">
    <citation type="submission" date="2020-05" db="EMBL/GenBank/DDBJ databases">
        <title>Draft genome sequence of Desulfovibrio psychrotolerans JS1T.</title>
        <authorList>
            <person name="Ueno A."/>
            <person name="Tamazawa S."/>
            <person name="Tamamura S."/>
            <person name="Murakami T."/>
            <person name="Kiyama T."/>
            <person name="Inomata H."/>
            <person name="Amano Y."/>
            <person name="Miyakawa K."/>
            <person name="Tamaki H."/>
            <person name="Naganuma T."/>
            <person name="Kaneko K."/>
        </authorList>
    </citation>
    <scope>NUCLEOTIDE SEQUENCE [LARGE SCALE GENOMIC DNA]</scope>
    <source>
        <strain evidence="4 5">JS1</strain>
    </source>
</reference>
<sequence>MLLRTRAWDIVREDYPVLKEDSSLADAMRELNRVSDSGCLCALVLDDNGRLKGAVSMWDTVRFMEDNLLHGISLRGFDENRFDQMYTNACKVAGSTSVKDVMDSSMTVVAPDDPLLSVLEGFVKKGRSYAVVKEGARVLGVIMIADLFKEISGQIVSHGK</sequence>
<feature type="domain" description="CBS" evidence="3">
    <location>
        <begin position="102"/>
        <end position="157"/>
    </location>
</feature>
<dbReference type="RefSeq" id="WP_174409349.1">
    <property type="nucleotide sequence ID" value="NZ_BLVP01000007.1"/>
</dbReference>
<dbReference type="InterPro" id="IPR051257">
    <property type="entry name" value="Diverse_CBS-Domain"/>
</dbReference>
<dbReference type="CDD" id="cd02205">
    <property type="entry name" value="CBS_pair_SF"/>
    <property type="match status" value="1"/>
</dbReference>
<dbReference type="PROSITE" id="PS51371">
    <property type="entry name" value="CBS"/>
    <property type="match status" value="2"/>
</dbReference>
<evidence type="ECO:0000256" key="1">
    <source>
        <dbReference type="ARBA" id="ARBA00023122"/>
    </source>
</evidence>